<feature type="transmembrane region" description="Helical" evidence="5">
    <location>
        <begin position="261"/>
        <end position="279"/>
    </location>
</feature>
<feature type="transmembrane region" description="Helical" evidence="5">
    <location>
        <begin position="209"/>
        <end position="227"/>
    </location>
</feature>
<keyword evidence="8" id="KW-1185">Reference proteome</keyword>
<dbReference type="RefSeq" id="WP_251835701.1">
    <property type="nucleotide sequence ID" value="NZ_JACSQG010000002.1"/>
</dbReference>
<name>A0ABR8TNR0_9PSED</name>
<feature type="transmembrane region" description="Helical" evidence="5">
    <location>
        <begin position="60"/>
        <end position="87"/>
    </location>
</feature>
<feature type="domain" description="O-antigen ligase-related" evidence="6">
    <location>
        <begin position="221"/>
        <end position="378"/>
    </location>
</feature>
<keyword evidence="4 5" id="KW-0472">Membrane</keyword>
<dbReference type="PANTHER" id="PTHR37422:SF13">
    <property type="entry name" value="LIPOPOLYSACCHARIDE BIOSYNTHESIS PROTEIN PA4999-RELATED"/>
    <property type="match status" value="1"/>
</dbReference>
<keyword evidence="2 5" id="KW-0812">Transmembrane</keyword>
<dbReference type="InterPro" id="IPR007016">
    <property type="entry name" value="O-antigen_ligase-rel_domated"/>
</dbReference>
<evidence type="ECO:0000313" key="8">
    <source>
        <dbReference type="Proteomes" id="UP000611945"/>
    </source>
</evidence>
<protein>
    <submittedName>
        <fullName evidence="7">O-antigen ligase family protein</fullName>
    </submittedName>
</protein>
<evidence type="ECO:0000256" key="4">
    <source>
        <dbReference type="ARBA" id="ARBA00023136"/>
    </source>
</evidence>
<organism evidence="7 8">
    <name type="scientific">Serpens gallinarum</name>
    <dbReference type="NCBI Taxonomy" id="2763075"/>
    <lineage>
        <taxon>Bacteria</taxon>
        <taxon>Pseudomonadati</taxon>
        <taxon>Pseudomonadota</taxon>
        <taxon>Gammaproteobacteria</taxon>
        <taxon>Pseudomonadales</taxon>
        <taxon>Pseudomonadaceae</taxon>
        <taxon>Pseudomonas</taxon>
    </lineage>
</organism>
<reference evidence="7 8" key="1">
    <citation type="submission" date="2020-08" db="EMBL/GenBank/DDBJ databases">
        <title>A Genomic Blueprint of the Chicken Gut Microbiome.</title>
        <authorList>
            <person name="Gilroy R."/>
            <person name="Ravi A."/>
            <person name="Getino M."/>
            <person name="Pursley I."/>
            <person name="Horton D.L."/>
            <person name="Alikhan N.-F."/>
            <person name="Baker D."/>
            <person name="Gharbi K."/>
            <person name="Hall N."/>
            <person name="Watson M."/>
            <person name="Adriaenssens E.M."/>
            <person name="Foster-Nyarko E."/>
            <person name="Jarju S."/>
            <person name="Secka A."/>
            <person name="Antonio M."/>
            <person name="Oren A."/>
            <person name="Chaudhuri R."/>
            <person name="La Ragione R.M."/>
            <person name="Hildebrand F."/>
            <person name="Pallen M.J."/>
        </authorList>
    </citation>
    <scope>NUCLEOTIDE SEQUENCE [LARGE SCALE GENOMIC DNA]</scope>
    <source>
        <strain evidence="7 8">Sa2CUA2</strain>
    </source>
</reference>
<evidence type="ECO:0000256" key="1">
    <source>
        <dbReference type="ARBA" id="ARBA00004141"/>
    </source>
</evidence>
<evidence type="ECO:0000313" key="7">
    <source>
        <dbReference type="EMBL" id="MBD7976934.1"/>
    </source>
</evidence>
<comment type="caution">
    <text evidence="7">The sequence shown here is derived from an EMBL/GenBank/DDBJ whole genome shotgun (WGS) entry which is preliminary data.</text>
</comment>
<feature type="transmembrane region" description="Helical" evidence="5">
    <location>
        <begin position="128"/>
        <end position="144"/>
    </location>
</feature>
<feature type="transmembrane region" description="Helical" evidence="5">
    <location>
        <begin position="151"/>
        <end position="167"/>
    </location>
</feature>
<comment type="subcellular location">
    <subcellularLocation>
        <location evidence="1">Membrane</location>
        <topology evidence="1">Multi-pass membrane protein</topology>
    </subcellularLocation>
</comment>
<accession>A0ABR8TNR0</accession>
<feature type="transmembrane region" description="Helical" evidence="5">
    <location>
        <begin position="233"/>
        <end position="249"/>
    </location>
</feature>
<evidence type="ECO:0000256" key="3">
    <source>
        <dbReference type="ARBA" id="ARBA00022989"/>
    </source>
</evidence>
<dbReference type="GO" id="GO:0016874">
    <property type="term" value="F:ligase activity"/>
    <property type="evidence" value="ECO:0007669"/>
    <property type="project" value="UniProtKB-KW"/>
</dbReference>
<dbReference type="EMBL" id="JACSQG010000002">
    <property type="protein sequence ID" value="MBD7976934.1"/>
    <property type="molecule type" value="Genomic_DNA"/>
</dbReference>
<gene>
    <name evidence="7" type="ORF">H9642_06990</name>
</gene>
<proteinExistence type="predicted"/>
<feature type="transmembrane region" description="Helical" evidence="5">
    <location>
        <begin position="406"/>
        <end position="426"/>
    </location>
</feature>
<feature type="transmembrane region" description="Helical" evidence="5">
    <location>
        <begin position="99"/>
        <end position="116"/>
    </location>
</feature>
<dbReference type="Proteomes" id="UP000611945">
    <property type="component" value="Unassembled WGS sequence"/>
</dbReference>
<dbReference type="Pfam" id="PF04932">
    <property type="entry name" value="Wzy_C"/>
    <property type="match status" value="1"/>
</dbReference>
<dbReference type="PANTHER" id="PTHR37422">
    <property type="entry name" value="TEICHURONIC ACID BIOSYNTHESIS PROTEIN TUAE"/>
    <property type="match status" value="1"/>
</dbReference>
<evidence type="ECO:0000259" key="6">
    <source>
        <dbReference type="Pfam" id="PF04932"/>
    </source>
</evidence>
<feature type="transmembrane region" description="Helical" evidence="5">
    <location>
        <begin position="362"/>
        <end position="385"/>
    </location>
</feature>
<feature type="transmembrane region" description="Helical" evidence="5">
    <location>
        <begin position="187"/>
        <end position="204"/>
    </location>
</feature>
<sequence length="456" mass="50096">MPLIIPLSLLLGLAGLLLLASPLPYLAPLIAPAIIALGVLYRYPAWGILGILAMVPVEGLFPAGSAITGAKLLGYALIGVVALQLLLRQLPEYRLRSNLWKFLLPFLLCYLLSMMFSRHVPLSFHDLRQLAVGLSLFGLTLLLYRELSLLWLARLLVLAVAFSGVIALDNIDATTGRSMGLLADPNYFAMLLTAVIPLAFWLALQSRGWLLRLFWLGMLGFLMFGVIKTGSRSGSVIVMVCIAGTLWHFRDYRKHLQPRHFGFVLLSLIIGLPVLFAALPDEYVARVQSLVILKEGARNFEDPSLGRRSSYVVVGTDIIKNSPLFGSGPGTFPLEYAQRPYSVAYSLSANDPNLFRVAHNTYLGMLSETGLPGGLLFIGLVVLGLKNYLASRAIWLNRGNERQAQLAAFFGLSYAAVALFLLFLSIPNSKLLWIMLAISSGMRLQAEEQPALETRP</sequence>
<evidence type="ECO:0000256" key="5">
    <source>
        <dbReference type="SAM" id="Phobius"/>
    </source>
</evidence>
<evidence type="ECO:0000256" key="2">
    <source>
        <dbReference type="ARBA" id="ARBA00022692"/>
    </source>
</evidence>
<keyword evidence="3 5" id="KW-1133">Transmembrane helix</keyword>
<keyword evidence="7" id="KW-0436">Ligase</keyword>
<dbReference type="InterPro" id="IPR051533">
    <property type="entry name" value="WaaL-like"/>
</dbReference>